<feature type="binding site" evidence="9">
    <location>
        <begin position="274"/>
        <end position="276"/>
    </location>
    <ligand>
        <name>NAD(+)</name>
        <dbReference type="ChEBI" id="CHEBI:57540"/>
    </ligand>
</feature>
<keyword evidence="6 9" id="KW-0443">Lipid metabolism</keyword>
<evidence type="ECO:0000256" key="1">
    <source>
        <dbReference type="ARBA" id="ARBA00011245"/>
    </source>
</evidence>
<keyword evidence="5 9" id="KW-0520">NAD</keyword>
<dbReference type="GO" id="GO:0051287">
    <property type="term" value="F:NAD binding"/>
    <property type="evidence" value="ECO:0007669"/>
    <property type="project" value="UniProtKB-UniRule"/>
</dbReference>
<keyword evidence="4 9" id="KW-0560">Oxidoreductase</keyword>
<feature type="domain" description="Trans-2-enoyl-CoA reductase catalytic" evidence="11">
    <location>
        <begin position="81"/>
        <end position="318"/>
    </location>
</feature>
<evidence type="ECO:0000256" key="4">
    <source>
        <dbReference type="ARBA" id="ARBA00023002"/>
    </source>
</evidence>
<organism evidence="13 14">
    <name type="scientific">Culicoidibacter larvae</name>
    <dbReference type="NCBI Taxonomy" id="2579976"/>
    <lineage>
        <taxon>Bacteria</taxon>
        <taxon>Bacillati</taxon>
        <taxon>Bacillota</taxon>
        <taxon>Culicoidibacteria</taxon>
        <taxon>Culicoidibacterales</taxon>
        <taxon>Culicoidibacteraceae</taxon>
        <taxon>Culicoidibacter</taxon>
    </lineage>
</organism>
<gene>
    <name evidence="9" type="primary">fabV</name>
    <name evidence="13" type="ORF">FEZ08_00185</name>
</gene>
<dbReference type="GO" id="GO:0006633">
    <property type="term" value="P:fatty acid biosynthetic process"/>
    <property type="evidence" value="ECO:0007669"/>
    <property type="project" value="UniProtKB-UniRule"/>
</dbReference>
<evidence type="ECO:0000256" key="9">
    <source>
        <dbReference type="HAMAP-Rule" id="MF_01838"/>
    </source>
</evidence>
<evidence type="ECO:0000313" key="13">
    <source>
        <dbReference type="EMBL" id="TLG77069.1"/>
    </source>
</evidence>
<feature type="site" description="Plays an important role in discriminating NADH against NADPH" evidence="9">
    <location>
        <position position="74"/>
    </location>
</feature>
<comment type="similarity">
    <text evidence="9">Belongs to the TER reductase family.</text>
</comment>
<dbReference type="InParanoid" id="A0A5R8QGA1"/>
<dbReference type="Proteomes" id="UP000306912">
    <property type="component" value="Unassembled WGS sequence"/>
</dbReference>
<proteinExistence type="inferred from homology"/>
<dbReference type="InterPro" id="IPR050048">
    <property type="entry name" value="FabV-like_NADH_b"/>
</dbReference>
<dbReference type="Pfam" id="PF12242">
    <property type="entry name" value="Eno-Rase_NADH_b"/>
    <property type="match status" value="1"/>
</dbReference>
<dbReference type="PANTHER" id="PTHR37480:SF1">
    <property type="entry name" value="ENOYL-[ACYL-CARRIER-PROTEIN] REDUCTASE [NADH]"/>
    <property type="match status" value="1"/>
</dbReference>
<feature type="binding site" evidence="9">
    <location>
        <position position="225"/>
    </location>
    <ligand>
        <name>substrate</name>
    </ligand>
</feature>
<comment type="subunit">
    <text evidence="1 9">Monomer.</text>
</comment>
<dbReference type="EC" id="1.3.1.44" evidence="9"/>
<dbReference type="UniPathway" id="UPA00094"/>
<name>A0A5R8QGA1_9FIRM</name>
<keyword evidence="2 9" id="KW-0444">Lipid biosynthesis</keyword>
<evidence type="ECO:0000259" key="12">
    <source>
        <dbReference type="Pfam" id="PF12242"/>
    </source>
</evidence>
<dbReference type="RefSeq" id="WP_138189681.1">
    <property type="nucleotide sequence ID" value="NZ_VBWP01000001.1"/>
</dbReference>
<dbReference type="InterPro" id="IPR024906">
    <property type="entry name" value="Eno_Rdtase_FAD-bd_dom"/>
</dbReference>
<dbReference type="InterPro" id="IPR024910">
    <property type="entry name" value="Enoyl-CoA_Rdtase_cat_dom"/>
</dbReference>
<accession>A0A5R8QGA1</accession>
<feature type="binding site" evidence="9">
    <location>
        <begin position="47"/>
        <end position="52"/>
    </location>
    <ligand>
        <name>NAD(+)</name>
        <dbReference type="ChEBI" id="CHEBI:57540"/>
    </ligand>
</feature>
<comment type="function">
    <text evidence="9">Involved in the fatty acid synthesis (FAS II). Catalyzes the reduction of a carbon-carbon double bond in an enoyl moiety that is covalently linked to a coenzyme A (CoA).</text>
</comment>
<protein>
    <recommendedName>
        <fullName evidence="9">Trans-2-enoyl-CoA reductase [NADH]</fullName>
        <shortName evidence="9">TER</shortName>
        <ecNumber evidence="9">1.3.1.44</ecNumber>
    </recommendedName>
</protein>
<evidence type="ECO:0000259" key="11">
    <source>
        <dbReference type="Pfam" id="PF12241"/>
    </source>
</evidence>
<reference evidence="13 14" key="1">
    <citation type="submission" date="2019-05" db="EMBL/GenBank/DDBJ databases">
        <title>Culicoidintestinum kansasii gen. nov., sp. nov. from the gastrointestinal tract of the biting midge, Culicoides sonorensis.</title>
        <authorList>
            <person name="Neupane S."/>
            <person name="Ghosh A."/>
            <person name="Gunther S."/>
            <person name="Martin K."/>
            <person name="Zurek L."/>
        </authorList>
    </citation>
    <scope>NUCLEOTIDE SEQUENCE [LARGE SCALE GENOMIC DNA]</scope>
    <source>
        <strain evidence="13 14">CS-1</strain>
    </source>
</reference>
<dbReference type="PANTHER" id="PTHR37480">
    <property type="entry name" value="ENOYL-[ACYL-CARRIER-PROTEIN] REDUCTASE [NADH]"/>
    <property type="match status" value="1"/>
</dbReference>
<evidence type="ECO:0000259" key="10">
    <source>
        <dbReference type="Pfam" id="PF07055"/>
    </source>
</evidence>
<keyword evidence="7 9" id="KW-0275">Fatty acid biosynthesis</keyword>
<dbReference type="GO" id="GO:0050343">
    <property type="term" value="F:trans-2-enoyl-CoA reductase (NADH) activity"/>
    <property type="evidence" value="ECO:0007669"/>
    <property type="project" value="UniProtKB-UniRule"/>
</dbReference>
<evidence type="ECO:0000256" key="3">
    <source>
        <dbReference type="ARBA" id="ARBA00022832"/>
    </source>
</evidence>
<evidence type="ECO:0000256" key="8">
    <source>
        <dbReference type="ARBA" id="ARBA00048302"/>
    </source>
</evidence>
<evidence type="ECO:0000256" key="5">
    <source>
        <dbReference type="ARBA" id="ARBA00023027"/>
    </source>
</evidence>
<evidence type="ECO:0000256" key="7">
    <source>
        <dbReference type="ARBA" id="ARBA00023160"/>
    </source>
</evidence>
<evidence type="ECO:0000256" key="6">
    <source>
        <dbReference type="ARBA" id="ARBA00023098"/>
    </source>
</evidence>
<evidence type="ECO:0000256" key="2">
    <source>
        <dbReference type="ARBA" id="ARBA00022516"/>
    </source>
</evidence>
<dbReference type="HAMAP" id="MF_01838">
    <property type="entry name" value="FabV_reductase"/>
    <property type="match status" value="1"/>
</dbReference>
<sequence>MIIKPTIRMNVAFNAHPLGCKQYVEEQIAYAKTQKPFAGPKKVLILGGSTGYGLSSRIALAVGSNADTINVSYEAGPGGSRTGTAGWWNNVYFEEYAKSAGLIAKDFIGDAFSDAARDAVINYIKNEFGGKIDLLVYSVASGKRQDPKTGETYTSSLKVIGEPLTGETIDIGTGNVIERTLEPAEQSDIDNTVKVMGGADWKLWVEALNEAGVLANGFKTVTYSYIGPKATERIYRSGTIGKAKEDMEQTAHGLNSYLENSVHGMAASVVCKAVVTRASSVIPIFPMYGAALMKVMKAHNIEEKTDAQIYRFMQEMLYGDKPEIDEAGRYRPDAWEMRPEIQAEVDAILEQVTADNYRQLMDIDGFIADFMHQNGFGYDNIDYEADLDLETLNADNQLEKL</sequence>
<dbReference type="NCBIfam" id="NF010177">
    <property type="entry name" value="PRK13656.1"/>
    <property type="match status" value="1"/>
</dbReference>
<evidence type="ECO:0000313" key="14">
    <source>
        <dbReference type="Proteomes" id="UP000306912"/>
    </source>
</evidence>
<dbReference type="InterPro" id="IPR010758">
    <property type="entry name" value="Trans-2-enoyl-CoA_reductase"/>
</dbReference>
<feature type="binding site" evidence="9">
    <location>
        <begin position="139"/>
        <end position="140"/>
    </location>
    <ligand>
        <name>NAD(+)</name>
        <dbReference type="ChEBI" id="CHEBI:57540"/>
    </ligand>
</feature>
<comment type="catalytic activity">
    <reaction evidence="8 9">
        <text>a 2,3-saturated acyl-CoA + NAD(+) = a (2E)-enoyl-CoA + NADH + H(+)</text>
        <dbReference type="Rhea" id="RHEA:18177"/>
        <dbReference type="ChEBI" id="CHEBI:15378"/>
        <dbReference type="ChEBI" id="CHEBI:57540"/>
        <dbReference type="ChEBI" id="CHEBI:57945"/>
        <dbReference type="ChEBI" id="CHEBI:58856"/>
        <dbReference type="ChEBI" id="CHEBI:65111"/>
        <dbReference type="EC" id="1.3.1.44"/>
    </reaction>
</comment>
<dbReference type="GO" id="GO:0004318">
    <property type="term" value="F:enoyl-[acyl-carrier-protein] reductase (NADH) activity"/>
    <property type="evidence" value="ECO:0007669"/>
    <property type="project" value="TreeGrafter"/>
</dbReference>
<dbReference type="AlphaFoldDB" id="A0A5R8QGA1"/>
<keyword evidence="14" id="KW-1185">Reference proteome</keyword>
<dbReference type="Pfam" id="PF12241">
    <property type="entry name" value="Enoyl_reductase"/>
    <property type="match status" value="1"/>
</dbReference>
<dbReference type="NCBIfam" id="NF043048">
    <property type="entry name" value="EnoyACPredFabV"/>
    <property type="match status" value="1"/>
</dbReference>
<comment type="caution">
    <text evidence="13">The sequence shown here is derived from an EMBL/GenBank/DDBJ whole genome shotgun (WGS) entry which is preliminary data.</text>
</comment>
<dbReference type="Pfam" id="PF07055">
    <property type="entry name" value="Eno-Rase_FAD_bd"/>
    <property type="match status" value="1"/>
</dbReference>
<keyword evidence="3 9" id="KW-0276">Fatty acid metabolism</keyword>
<dbReference type="EMBL" id="VBWP01000001">
    <property type="protein sequence ID" value="TLG77069.1"/>
    <property type="molecule type" value="Genomic_DNA"/>
</dbReference>
<feature type="binding site" evidence="9">
    <location>
        <position position="244"/>
    </location>
    <ligand>
        <name>NAD(+)</name>
        <dbReference type="ChEBI" id="CHEBI:57540"/>
    </ligand>
</feature>
<comment type="pathway">
    <text evidence="9">Lipid metabolism; fatty acid biosynthesis.</text>
</comment>
<dbReference type="Gene3D" id="3.40.50.720">
    <property type="entry name" value="NAD(P)-binding Rossmann-like Domain"/>
    <property type="match status" value="1"/>
</dbReference>
<feature type="binding site" evidence="9">
    <location>
        <begin position="110"/>
        <end position="111"/>
    </location>
    <ligand>
        <name>NAD(+)</name>
        <dbReference type="ChEBI" id="CHEBI:57540"/>
    </ligand>
</feature>
<dbReference type="OrthoDB" id="9802260at2"/>
<feature type="binding site" evidence="9">
    <location>
        <begin position="73"/>
        <end position="74"/>
    </location>
    <ligand>
        <name>NAD(+)</name>
        <dbReference type="ChEBI" id="CHEBI:57540"/>
    </ligand>
</feature>
<feature type="active site" description="Proton donor" evidence="9">
    <location>
        <position position="235"/>
    </location>
</feature>
<feature type="domain" description="Enoyl reductase FAD binding" evidence="10">
    <location>
        <begin position="324"/>
        <end position="386"/>
    </location>
</feature>
<feature type="domain" description="Trans-2-enoyl-CoA reductase-like NAD(P)H binding" evidence="12">
    <location>
        <begin position="2"/>
        <end position="77"/>
    </location>
</feature>